<reference evidence="2 3" key="1">
    <citation type="submission" date="2005-09" db="EMBL/GenBank/DDBJ databases">
        <authorList>
            <person name="Woods D.E."/>
            <person name="Nierman W.C."/>
        </authorList>
    </citation>
    <scope>NUCLEOTIDE SEQUENCE [LARGE SCALE GENOMIC DNA]</scope>
    <source>
        <strain evidence="2 3">1710b</strain>
    </source>
</reference>
<feature type="region of interest" description="Disordered" evidence="1">
    <location>
        <begin position="555"/>
        <end position="598"/>
    </location>
</feature>
<dbReference type="EMBL" id="CP000124">
    <property type="protein sequence ID" value="ABA48339.1"/>
    <property type="molecule type" value="Genomic_DNA"/>
</dbReference>
<proteinExistence type="predicted"/>
<evidence type="ECO:0000313" key="3">
    <source>
        <dbReference type="Proteomes" id="UP000002700"/>
    </source>
</evidence>
<sequence length="768" mass="87628">MIPRSVMASTPALELLNRVQARIEVRHRDRQRRGVDLLEQILNDPGVLRCAVEVARHGRLRGMQIGLHRAVVAREQRQPRAQQTQLHVLAHEVALFGRREHRVRVIDAAHLDERLQLLADVRREAAPPGLPARLARRRGRLPGARGGVGLRLRVRREHFARERQRVDLRDRVVELDRKPREIRRRRGLQPFDILRDRLAHDDRLRALRRREPRIGVLQRDQRELRVAREQQLLARARQHLTDFLDHPRVAVARQILILLLQRGLRGLRVGELAFELRQLRIGLAHARERLFGLRAELGRLRVERLLPLGRVLIEAVDLAVQRIAADARRGRDHDDHEPERRARRAAPLLRFKRRKRLIRRRNGGRGRFGRDVFGIVGVCHARRHRCGCRRLIGLVGQRTKRADDALIARAGQRNPIKTECARGLDDPRMRRDEPGVLERVDLRFVQMLVRELLQIAHALRARHEPRVRRARQQRVHALPRADRRLRAHAPIRGDELDFGARLAQALGKPFAAAVAAHDQHALAGELRLAVERTRDLGEQALGIVVRLAAVVGRARRDHAMRGRGDAVPRERGDAARPDDADRQRMRPDRAEPRERVIDRVRRHEHDERIRVEPRERFGERRVVGERRDVDERKVEHVDARRRELRRERRRLSVGAREHRGERARRARHHAPPFCACALAATSASTIARAPCRSSASDTLRPSASASAAVAARACACAASTRAPSVVDTLPVRCSSPPRHTACAASGTSQLPPSARDTARSASTASALA</sequence>
<accession>Q3JUW2</accession>
<evidence type="ECO:0000313" key="2">
    <source>
        <dbReference type="EMBL" id="ABA48339.1"/>
    </source>
</evidence>
<dbReference type="AlphaFoldDB" id="Q3JUW2"/>
<feature type="region of interest" description="Disordered" evidence="1">
    <location>
        <begin position="737"/>
        <end position="768"/>
    </location>
</feature>
<dbReference type="HOGENOM" id="CLU_363585_0_0_4"/>
<protein>
    <submittedName>
        <fullName evidence="2">Uncharacterized protein</fullName>
    </submittedName>
</protein>
<name>Q3JUW2_BURP1</name>
<feature type="compositionally biased region" description="Low complexity" evidence="1">
    <location>
        <begin position="753"/>
        <end position="768"/>
    </location>
</feature>
<dbReference type="Proteomes" id="UP000002700">
    <property type="component" value="Chromosome I"/>
</dbReference>
<gene>
    <name evidence="2" type="ordered locus">BURPS1710b_1230</name>
</gene>
<organism evidence="2 3">
    <name type="scientific">Burkholderia pseudomallei (strain 1710b)</name>
    <dbReference type="NCBI Taxonomy" id="320372"/>
    <lineage>
        <taxon>Bacteria</taxon>
        <taxon>Pseudomonadati</taxon>
        <taxon>Pseudomonadota</taxon>
        <taxon>Betaproteobacteria</taxon>
        <taxon>Burkholderiales</taxon>
        <taxon>Burkholderiaceae</taxon>
        <taxon>Burkholderia</taxon>
        <taxon>pseudomallei group</taxon>
    </lineage>
</organism>
<evidence type="ECO:0000256" key="1">
    <source>
        <dbReference type="SAM" id="MobiDB-lite"/>
    </source>
</evidence>
<dbReference type="KEGG" id="bpm:BURPS1710b_1230"/>
<dbReference type="EnsemblBacteria" id="ABA48339">
    <property type="protein sequence ID" value="ABA48339"/>
    <property type="gene ID" value="BURPS1710b_1230"/>
</dbReference>
<feature type="compositionally biased region" description="Basic and acidic residues" evidence="1">
    <location>
        <begin position="557"/>
        <end position="598"/>
    </location>
</feature>